<gene>
    <name evidence="2" type="ORF">GCM10008015_05390</name>
</gene>
<accession>A0ABQ1HA08</accession>
<feature type="chain" id="PRO_5046022530" evidence="1">
    <location>
        <begin position="19"/>
        <end position="500"/>
    </location>
</feature>
<name>A0ABQ1HA08_9FLAO</name>
<keyword evidence="1" id="KW-0732">Signal</keyword>
<evidence type="ECO:0000313" key="3">
    <source>
        <dbReference type="Proteomes" id="UP000658793"/>
    </source>
</evidence>
<comment type="caution">
    <text evidence="2">The sequence shown here is derived from an EMBL/GenBank/DDBJ whole genome shotgun (WGS) entry which is preliminary data.</text>
</comment>
<keyword evidence="3" id="KW-1185">Reference proteome</keyword>
<sequence length="500" mass="57885">MKKSFLFLFLFCSSVLFSQTVLTSYTISLNNPKGNDKESNFERLRSLDQIVVSATSNYSKKNNQILHVENENTHEVFVFIKDSEKITILKYNRALFLNSKYVFPLQNLEDVQLTGCSFSKNGNPNLYLSPNLPSNKASLAFILTLKFDLENKTHTLYSTKLPPTDVVVTTFQMNNSFHILAQHRIMQALIVYSFEEPKVAKKVFDLSSFTFENKNGKMQNFNNLTNAYPIEKMDVNDYNILDKTAQKSKIYIQDNHIILTLDYTPKNTQAFDLNLENGHLTEKNFPQSVLQDAKKKSNSFYHLGKLYQINASESELTLEIKDFNSGQILKKNSVLNESDQDFNNIPLFIQKDSRKPKDIKKPKQFLQHLNDLDVGVTVYNAKRNTYISIGGIPMTEDRGKLIQSNRFHNSFLDDEFSDIDFPAIYHFKYAYFEGILNQNLELVVRNQSPLALDKLSYFLSKNKKIVLSNSFKLKDYYVLGYYDAKAKKYVMRKFTDGFDF</sequence>
<evidence type="ECO:0000313" key="2">
    <source>
        <dbReference type="EMBL" id="GGA67539.1"/>
    </source>
</evidence>
<proteinExistence type="predicted"/>
<dbReference type="EMBL" id="BMGA01000001">
    <property type="protein sequence ID" value="GGA67539.1"/>
    <property type="molecule type" value="Genomic_DNA"/>
</dbReference>
<dbReference type="Proteomes" id="UP000658793">
    <property type="component" value="Unassembled WGS sequence"/>
</dbReference>
<organism evidence="2 3">
    <name type="scientific">Flavobacterium palustre</name>
    <dbReference type="NCBI Taxonomy" id="1476463"/>
    <lineage>
        <taxon>Bacteria</taxon>
        <taxon>Pseudomonadati</taxon>
        <taxon>Bacteroidota</taxon>
        <taxon>Flavobacteriia</taxon>
        <taxon>Flavobacteriales</taxon>
        <taxon>Flavobacteriaceae</taxon>
        <taxon>Flavobacterium</taxon>
    </lineage>
</organism>
<reference evidence="3" key="1">
    <citation type="journal article" date="2019" name="Int. J. Syst. Evol. Microbiol.">
        <title>The Global Catalogue of Microorganisms (GCM) 10K type strain sequencing project: providing services to taxonomists for standard genome sequencing and annotation.</title>
        <authorList>
            <consortium name="The Broad Institute Genomics Platform"/>
            <consortium name="The Broad Institute Genome Sequencing Center for Infectious Disease"/>
            <person name="Wu L."/>
            <person name="Ma J."/>
        </authorList>
    </citation>
    <scope>NUCLEOTIDE SEQUENCE [LARGE SCALE GENOMIC DNA]</scope>
    <source>
        <strain evidence="3">CGMCC 1.12811</strain>
    </source>
</reference>
<dbReference type="RefSeq" id="WP_188492178.1">
    <property type="nucleotide sequence ID" value="NZ_BMGA01000001.1"/>
</dbReference>
<feature type="signal peptide" evidence="1">
    <location>
        <begin position="1"/>
        <end position="18"/>
    </location>
</feature>
<protein>
    <submittedName>
        <fullName evidence="2">Uncharacterized protein</fullName>
    </submittedName>
</protein>
<evidence type="ECO:0000256" key="1">
    <source>
        <dbReference type="SAM" id="SignalP"/>
    </source>
</evidence>